<organism evidence="2 4">
    <name type="scientific">Halapricum hydrolyticum</name>
    <dbReference type="NCBI Taxonomy" id="2979991"/>
    <lineage>
        <taxon>Archaea</taxon>
        <taxon>Methanobacteriati</taxon>
        <taxon>Methanobacteriota</taxon>
        <taxon>Stenosarchaea group</taxon>
        <taxon>Halobacteria</taxon>
        <taxon>Halobacteriales</taxon>
        <taxon>Haloarculaceae</taxon>
        <taxon>Halapricum</taxon>
    </lineage>
</organism>
<evidence type="ECO:0000313" key="4">
    <source>
        <dbReference type="Proteomes" id="UP001209746"/>
    </source>
</evidence>
<proteinExistence type="predicted"/>
<dbReference type="EMBL" id="JAOPKC010000005">
    <property type="protein sequence ID" value="MCU4717766.1"/>
    <property type="molecule type" value="Genomic_DNA"/>
</dbReference>
<sequence>MAAAASLTEPHVLAHTKSHLFPDDEGDSYVVADTQFAQDRWVDDRPIDAGTKSRLAPFNHVRVGSGYPDLVGVRRLDPEYLAVERLGEEPPLVVVEAKGRGSGGVDVERGVIQAYDRLNEANVAFVSAPADAITATDRTLARQLNVGVLGVDADGSIAVLERPRVVGNRTADEATAIRFQASAQGVADRNFSLNHPKNYLAVPLSMAGGRDHREAIEAHVVSAVDGAIEGAAFLGLIEERGPDYRLTPLGEEVVRFGLREYPSLDDALATFEQWQRSRKRFLDVAPRWGQLARRVVFDYPATELLVTELQTMHDDGLANPSLVEIVEWLHGQHPTFTVELFLRGDEDVRERALTDDGRLRTPVLEEGASYHSPTVFQLKAMLFHAGILTERGSEPANLDPRDDEWALCEPLARRR</sequence>
<name>A0AAE3LF49_9EURY</name>
<dbReference type="Proteomes" id="UP001208186">
    <property type="component" value="Unassembled WGS sequence"/>
</dbReference>
<keyword evidence="3" id="KW-1185">Reference proteome</keyword>
<evidence type="ECO:0000313" key="3">
    <source>
        <dbReference type="Proteomes" id="UP001208186"/>
    </source>
</evidence>
<dbReference type="RefSeq" id="WP_315908530.1">
    <property type="nucleotide sequence ID" value="NZ_JAOPKC010000005.1"/>
</dbReference>
<gene>
    <name evidence="2" type="ORF">OB914_08105</name>
    <name evidence="1" type="ORF">OB916_06770</name>
</gene>
<protein>
    <submittedName>
        <fullName evidence="2">Uncharacterized protein</fullName>
    </submittedName>
</protein>
<reference evidence="2" key="1">
    <citation type="submission" date="2023-02" db="EMBL/GenBank/DDBJ databases">
        <title>Enrichment on poylsaccharides allowed isolation of novel metabolic and taxonomic groups of Haloarchaea.</title>
        <authorList>
            <person name="Sorokin D.Y."/>
            <person name="Elcheninov A.G."/>
            <person name="Khizhniak T.V."/>
            <person name="Kolganova T.V."/>
            <person name="Kublanov I.V."/>
        </authorList>
    </citation>
    <scope>NUCLEOTIDE SEQUENCE</scope>
    <source>
        <strain evidence="1 3">HArc-curdl5-1</strain>
        <strain evidence="2">HArc-curdl7</strain>
    </source>
</reference>
<evidence type="ECO:0000313" key="1">
    <source>
        <dbReference type="EMBL" id="MCU4717766.1"/>
    </source>
</evidence>
<accession>A0AAE3LF49</accession>
<dbReference type="Proteomes" id="UP001209746">
    <property type="component" value="Unassembled WGS sequence"/>
</dbReference>
<dbReference type="EMBL" id="JAOPKD010000006">
    <property type="protein sequence ID" value="MCU4726930.1"/>
    <property type="molecule type" value="Genomic_DNA"/>
</dbReference>
<evidence type="ECO:0000313" key="2">
    <source>
        <dbReference type="EMBL" id="MCU4726930.1"/>
    </source>
</evidence>
<dbReference type="AlphaFoldDB" id="A0AAE3LF49"/>
<comment type="caution">
    <text evidence="2">The sequence shown here is derived from an EMBL/GenBank/DDBJ whole genome shotgun (WGS) entry which is preliminary data.</text>
</comment>